<protein>
    <submittedName>
        <fullName evidence="6">ATP-grasp domain-containing protein</fullName>
    </submittedName>
</protein>
<evidence type="ECO:0000256" key="1">
    <source>
        <dbReference type="ARBA" id="ARBA00022598"/>
    </source>
</evidence>
<dbReference type="InterPro" id="IPR040570">
    <property type="entry name" value="LAL_C2"/>
</dbReference>
<dbReference type="Gene3D" id="3.30.1490.20">
    <property type="entry name" value="ATP-grasp fold, A domain"/>
    <property type="match status" value="1"/>
</dbReference>
<evidence type="ECO:0000313" key="6">
    <source>
        <dbReference type="EMBL" id="MFC4852545.1"/>
    </source>
</evidence>
<dbReference type="InterPro" id="IPR011761">
    <property type="entry name" value="ATP-grasp"/>
</dbReference>
<dbReference type="Proteomes" id="UP001595859">
    <property type="component" value="Unassembled WGS sequence"/>
</dbReference>
<dbReference type="PANTHER" id="PTHR43585:SF2">
    <property type="entry name" value="ATP-GRASP ENZYME FSQD"/>
    <property type="match status" value="1"/>
</dbReference>
<organism evidence="6 7">
    <name type="scientific">Actinophytocola glycyrrhizae</name>
    <dbReference type="NCBI Taxonomy" id="2044873"/>
    <lineage>
        <taxon>Bacteria</taxon>
        <taxon>Bacillati</taxon>
        <taxon>Actinomycetota</taxon>
        <taxon>Actinomycetes</taxon>
        <taxon>Pseudonocardiales</taxon>
        <taxon>Pseudonocardiaceae</taxon>
    </lineage>
</organism>
<dbReference type="Pfam" id="PF18603">
    <property type="entry name" value="LAL_C2"/>
    <property type="match status" value="1"/>
</dbReference>
<dbReference type="InterPro" id="IPR052032">
    <property type="entry name" value="ATP-dep_AA_Ligase"/>
</dbReference>
<proteinExistence type="predicted"/>
<keyword evidence="7" id="KW-1185">Reference proteome</keyword>
<dbReference type="RefSeq" id="WP_378054352.1">
    <property type="nucleotide sequence ID" value="NZ_JBHSIS010000002.1"/>
</dbReference>
<feature type="domain" description="ATP-grasp" evidence="5">
    <location>
        <begin position="109"/>
        <end position="302"/>
    </location>
</feature>
<accession>A0ABV9RT90</accession>
<gene>
    <name evidence="6" type="ORF">ACFPCV_03445</name>
</gene>
<dbReference type="Pfam" id="PF13535">
    <property type="entry name" value="ATP-grasp_4"/>
    <property type="match status" value="1"/>
</dbReference>
<name>A0ABV9RT90_9PSEU</name>
<dbReference type="EMBL" id="JBHSIS010000002">
    <property type="protein sequence ID" value="MFC4852545.1"/>
    <property type="molecule type" value="Genomic_DNA"/>
</dbReference>
<keyword evidence="2 4" id="KW-0547">Nucleotide-binding</keyword>
<dbReference type="SUPFAM" id="SSF56059">
    <property type="entry name" value="Glutathione synthetase ATP-binding domain-like"/>
    <property type="match status" value="1"/>
</dbReference>
<dbReference type="PANTHER" id="PTHR43585">
    <property type="entry name" value="FUMIPYRROLE BIOSYNTHESIS PROTEIN C"/>
    <property type="match status" value="1"/>
</dbReference>
<evidence type="ECO:0000313" key="7">
    <source>
        <dbReference type="Proteomes" id="UP001595859"/>
    </source>
</evidence>
<keyword evidence="1" id="KW-0436">Ligase</keyword>
<evidence type="ECO:0000256" key="3">
    <source>
        <dbReference type="ARBA" id="ARBA00022840"/>
    </source>
</evidence>
<evidence type="ECO:0000256" key="2">
    <source>
        <dbReference type="ARBA" id="ARBA00022741"/>
    </source>
</evidence>
<comment type="caution">
    <text evidence="6">The sequence shown here is derived from an EMBL/GenBank/DDBJ whole genome shotgun (WGS) entry which is preliminary data.</text>
</comment>
<evidence type="ECO:0000256" key="4">
    <source>
        <dbReference type="PROSITE-ProRule" id="PRU00409"/>
    </source>
</evidence>
<dbReference type="PROSITE" id="PS50975">
    <property type="entry name" value="ATP_GRASP"/>
    <property type="match status" value="1"/>
</dbReference>
<sequence>MTALVVLGAADGAVPTYQRAAKLGYRTICVDIQPGAPGVPYADEYLHISTRAPEQVAAALAGRKDIVGVLAPASDIALPSQRWLARHWGLPDPVSEQAVLASADKSVFRQVCERLGFPVYGAVAGTVNSGLRDAALRLRFPTLVKPVDSTGSRGVVPCGEPGGLTAAIRAAIEHSPSGRVVVEEHVTGEHLTVEAVVSAGRVVFHAVSARTLTAPPYFITAAQLLPADLPQETDRRLVAMLDELCAELGYVSGPLNLDVVHTPDGQLYLVEMGARTGGNGLAELIETMCGVDTLSASIALAVGDPVVVTPRTPRPVMLRVIAADRPGTLAAVHGIRQVTALPEVVDLRLFAQPGDQVRPYTQAAHKVGYVVLSAATSGALLAAAAVVDRTLRVELATP</sequence>
<dbReference type="Gene3D" id="3.30.470.20">
    <property type="entry name" value="ATP-grasp fold, B domain"/>
    <property type="match status" value="1"/>
</dbReference>
<keyword evidence="3 4" id="KW-0067">ATP-binding</keyword>
<dbReference type="Gene3D" id="3.40.50.20">
    <property type="match status" value="1"/>
</dbReference>
<dbReference type="InterPro" id="IPR013815">
    <property type="entry name" value="ATP_grasp_subdomain_1"/>
</dbReference>
<reference evidence="7" key="1">
    <citation type="journal article" date="2019" name="Int. J. Syst. Evol. Microbiol.">
        <title>The Global Catalogue of Microorganisms (GCM) 10K type strain sequencing project: providing services to taxonomists for standard genome sequencing and annotation.</title>
        <authorList>
            <consortium name="The Broad Institute Genomics Platform"/>
            <consortium name="The Broad Institute Genome Sequencing Center for Infectious Disease"/>
            <person name="Wu L."/>
            <person name="Ma J."/>
        </authorList>
    </citation>
    <scope>NUCLEOTIDE SEQUENCE [LARGE SCALE GENOMIC DNA]</scope>
    <source>
        <strain evidence="7">ZS-22-S1</strain>
    </source>
</reference>
<evidence type="ECO:0000259" key="5">
    <source>
        <dbReference type="PROSITE" id="PS50975"/>
    </source>
</evidence>